<sequence length="511" mass="56847">MFFSVANADEQICHVLPTNETTAHVCKFIKHHCDTAEFRYAKYYYCSIPKISTLMTVLSFLAIIAVAIVLFVVLGLLASNYLTPNLTSLSNLLHMNEKLSGLTLLAFANGAPDMFSTYIAMDNGSTALAIGELLGSANFALTVVFGSMMIVRPFKVDYNTFIRDVSLFAVLITISLLFLWDGKIAFWESIALCLLYVCYIILSFYSPEKFIDPEQNSDAIQDEQDPSDGNISDSGSFLSNGSFSNRDPNFERSVENLESGLSLRLSLVDSLKLAIKSMDTKISNEPNEMANSGSLENSFHHSGHFDEENNIDDLLDPSKLHKKTHSRTVSIEVAQELTNGPKIPEIVIDSEITSEDDNAYTGLLQSNFDFPTGSQDHLFVSSSGGSACDMSIQSANSINSQILSVICPEHSPLHEPTLMDKLVPDLAFNRDHPYEFLLTLLTLPLVVPFNLIIPTPPNDEFTFYIISSRTSFDKLSSPKIHLSELLQEAFQLVILFCWVFHHIEYDNTCSK</sequence>
<reference evidence="1" key="1">
    <citation type="submission" date="2023-04" db="EMBL/GenBank/DDBJ databases">
        <title>Ambrosiozyma monospora NBRC 10751.</title>
        <authorList>
            <person name="Ichikawa N."/>
            <person name="Sato H."/>
            <person name="Tonouchi N."/>
        </authorList>
    </citation>
    <scope>NUCLEOTIDE SEQUENCE</scope>
    <source>
        <strain evidence="1">NBRC 10751</strain>
    </source>
</reference>
<gene>
    <name evidence="1" type="ORF">Amon02_000630000</name>
</gene>
<name>A0ACB5T8G2_AMBMO</name>
<organism evidence="1 2">
    <name type="scientific">Ambrosiozyma monospora</name>
    <name type="common">Yeast</name>
    <name type="synonym">Endomycopsis monosporus</name>
    <dbReference type="NCBI Taxonomy" id="43982"/>
    <lineage>
        <taxon>Eukaryota</taxon>
        <taxon>Fungi</taxon>
        <taxon>Dikarya</taxon>
        <taxon>Ascomycota</taxon>
        <taxon>Saccharomycotina</taxon>
        <taxon>Pichiomycetes</taxon>
        <taxon>Pichiales</taxon>
        <taxon>Pichiaceae</taxon>
        <taxon>Ambrosiozyma</taxon>
    </lineage>
</organism>
<keyword evidence="2" id="KW-1185">Reference proteome</keyword>
<accession>A0ACB5T8G2</accession>
<protein>
    <submittedName>
        <fullName evidence="1">Unnamed protein product</fullName>
    </submittedName>
</protein>
<evidence type="ECO:0000313" key="1">
    <source>
        <dbReference type="EMBL" id="GME83637.1"/>
    </source>
</evidence>
<evidence type="ECO:0000313" key="2">
    <source>
        <dbReference type="Proteomes" id="UP001165064"/>
    </source>
</evidence>
<dbReference type="EMBL" id="BSXS01004883">
    <property type="protein sequence ID" value="GME83637.1"/>
    <property type="molecule type" value="Genomic_DNA"/>
</dbReference>
<proteinExistence type="predicted"/>
<dbReference type="Proteomes" id="UP001165064">
    <property type="component" value="Unassembled WGS sequence"/>
</dbReference>
<comment type="caution">
    <text evidence="1">The sequence shown here is derived from an EMBL/GenBank/DDBJ whole genome shotgun (WGS) entry which is preliminary data.</text>
</comment>